<reference evidence="1 2" key="1">
    <citation type="submission" date="2024-01" db="EMBL/GenBank/DDBJ databases">
        <title>Genome assemblies of Stephania.</title>
        <authorList>
            <person name="Yang L."/>
        </authorList>
    </citation>
    <scope>NUCLEOTIDE SEQUENCE [LARGE SCALE GENOMIC DNA]</scope>
    <source>
        <strain evidence="1">QJT</strain>
        <tissue evidence="1">Leaf</tissue>
    </source>
</reference>
<dbReference type="EMBL" id="JBBNAE010000008">
    <property type="protein sequence ID" value="KAK9102071.1"/>
    <property type="molecule type" value="Genomic_DNA"/>
</dbReference>
<accession>A0AAP0EZU8</accession>
<gene>
    <name evidence="1" type="ORF">Sjap_019325</name>
</gene>
<proteinExistence type="predicted"/>
<dbReference type="AlphaFoldDB" id="A0AAP0EZU8"/>
<organism evidence="1 2">
    <name type="scientific">Stephania japonica</name>
    <dbReference type="NCBI Taxonomy" id="461633"/>
    <lineage>
        <taxon>Eukaryota</taxon>
        <taxon>Viridiplantae</taxon>
        <taxon>Streptophyta</taxon>
        <taxon>Embryophyta</taxon>
        <taxon>Tracheophyta</taxon>
        <taxon>Spermatophyta</taxon>
        <taxon>Magnoliopsida</taxon>
        <taxon>Ranunculales</taxon>
        <taxon>Menispermaceae</taxon>
        <taxon>Menispermoideae</taxon>
        <taxon>Cissampelideae</taxon>
        <taxon>Stephania</taxon>
    </lineage>
</organism>
<name>A0AAP0EZU8_9MAGN</name>
<sequence length="129" mass="14614">MVHFLEYFEDSLHVVELSMLPYMVVLLSNVIRRYPYHSRSLSAAQKALMHIKLTNMETVIDSLGEVLEPISWLVVTFSMLEPGVREFLGECTRAVKLDEISAKPHVEKFQSSLLSALTLHSENHVDDGG</sequence>
<evidence type="ECO:0000313" key="1">
    <source>
        <dbReference type="EMBL" id="KAK9102071.1"/>
    </source>
</evidence>
<comment type="caution">
    <text evidence="1">The sequence shown here is derived from an EMBL/GenBank/DDBJ whole genome shotgun (WGS) entry which is preliminary data.</text>
</comment>
<evidence type="ECO:0000313" key="2">
    <source>
        <dbReference type="Proteomes" id="UP001417504"/>
    </source>
</evidence>
<keyword evidence="2" id="KW-1185">Reference proteome</keyword>
<dbReference type="Proteomes" id="UP001417504">
    <property type="component" value="Unassembled WGS sequence"/>
</dbReference>
<protein>
    <submittedName>
        <fullName evidence="1">Uncharacterized protein</fullName>
    </submittedName>
</protein>